<dbReference type="EMBL" id="CP102774">
    <property type="protein sequence ID" value="UZF88983.1"/>
    <property type="molecule type" value="Genomic_DNA"/>
</dbReference>
<sequence>MNPMPLTTAIMRSSTNPIEPDDRLHHALDARLLAEPRVIDFRRSARDETTLSSSVAPPGSVTRMVRLIDRILTVVAIPDGSNLLPALRRRLRNHWHQSELLIVSERWIRRRPHFDGSELIAAAARYPVPPLSRVLIAEHLTESGGSSYLSDCAARVAGVQDPVRAVLALAAAKYVALDISRPIGPLTQVSLPPSR</sequence>
<evidence type="ECO:0000313" key="1">
    <source>
        <dbReference type="EMBL" id="UZF88983.1"/>
    </source>
</evidence>
<dbReference type="AlphaFoldDB" id="A0A9E7ZPH9"/>
<protein>
    <submittedName>
        <fullName evidence="1">Uncharacterized protein</fullName>
    </submittedName>
</protein>
<name>A0A9E7ZPH9_9HYPH</name>
<gene>
    <name evidence="1" type="ORF">NWE54_09450</name>
</gene>
<accession>A0A9E7ZPH9</accession>
<reference evidence="1" key="1">
    <citation type="submission" date="2022-08" db="EMBL/GenBank/DDBJ databases">
        <title>Complete Genome Sequences of 2 Bosea sp. soil isolates.</title>
        <authorList>
            <person name="Alvarez Arevalo M."/>
            <person name="Sterndorff E.B."/>
            <person name="Faurdal D."/>
            <person name="Joergensen T.S."/>
            <person name="Weber T."/>
        </authorList>
    </citation>
    <scope>NUCLEOTIDE SEQUENCE</scope>
    <source>
        <strain evidence="1">NBC_00436</strain>
    </source>
</reference>
<proteinExistence type="predicted"/>
<organism evidence="1">
    <name type="scientific">Bosea sp. NBC_00436</name>
    <dbReference type="NCBI Taxonomy" id="2969620"/>
    <lineage>
        <taxon>Bacteria</taxon>
        <taxon>Pseudomonadati</taxon>
        <taxon>Pseudomonadota</taxon>
        <taxon>Alphaproteobacteria</taxon>
        <taxon>Hyphomicrobiales</taxon>
        <taxon>Boseaceae</taxon>
        <taxon>Bosea</taxon>
    </lineage>
</organism>